<dbReference type="KEGG" id="cmag:CBW24_15360"/>
<evidence type="ECO:0000256" key="6">
    <source>
        <dbReference type="ARBA" id="ARBA00023136"/>
    </source>
</evidence>
<evidence type="ECO:0000313" key="9">
    <source>
        <dbReference type="Proteomes" id="UP000219050"/>
    </source>
</evidence>
<evidence type="ECO:0000256" key="3">
    <source>
        <dbReference type="ARBA" id="ARBA00022679"/>
    </source>
</evidence>
<evidence type="ECO:0000256" key="1">
    <source>
        <dbReference type="ARBA" id="ARBA00004141"/>
    </source>
</evidence>
<keyword evidence="4 7" id="KW-0812">Transmembrane</keyword>
<dbReference type="CDD" id="cd06421">
    <property type="entry name" value="CESA_CelA_like"/>
    <property type="match status" value="1"/>
</dbReference>
<evidence type="ECO:0000313" key="8">
    <source>
        <dbReference type="EMBL" id="ATI43531.1"/>
    </source>
</evidence>
<keyword evidence="6 7" id="KW-0472">Membrane</keyword>
<feature type="transmembrane region" description="Helical" evidence="7">
    <location>
        <begin position="523"/>
        <end position="542"/>
    </location>
</feature>
<evidence type="ECO:0000256" key="5">
    <source>
        <dbReference type="ARBA" id="ARBA00022989"/>
    </source>
</evidence>
<reference evidence="8 9" key="1">
    <citation type="submission" date="2017-05" db="EMBL/GenBank/DDBJ databases">
        <title>Comparative genomic and metabolic analysis of manganese-oxidizing mechanisms in Celeribater manganoxidans DY25T: its adaption to the environment of polymetallic nodule.</title>
        <authorList>
            <person name="Wang X."/>
        </authorList>
    </citation>
    <scope>NUCLEOTIDE SEQUENCE [LARGE SCALE GENOMIC DNA]</scope>
    <source>
        <strain evidence="8 9">DY25</strain>
        <plasmid evidence="9">pdy25-a</plasmid>
    </source>
</reference>
<evidence type="ECO:0000256" key="7">
    <source>
        <dbReference type="SAM" id="Phobius"/>
    </source>
</evidence>
<protein>
    <submittedName>
        <fullName evidence="8">Curdlan synthase</fullName>
    </submittedName>
</protein>
<evidence type="ECO:0000256" key="4">
    <source>
        <dbReference type="ARBA" id="ARBA00022692"/>
    </source>
</evidence>
<proteinExistence type="predicted"/>
<dbReference type="GO" id="GO:0016758">
    <property type="term" value="F:hexosyltransferase activity"/>
    <property type="evidence" value="ECO:0007669"/>
    <property type="project" value="TreeGrafter"/>
</dbReference>
<dbReference type="SUPFAM" id="SSF53448">
    <property type="entry name" value="Nucleotide-diphospho-sugar transferases"/>
    <property type="match status" value="1"/>
</dbReference>
<dbReference type="InterPro" id="IPR029044">
    <property type="entry name" value="Nucleotide-diphossugar_trans"/>
</dbReference>
<feature type="transmembrane region" description="Helical" evidence="7">
    <location>
        <begin position="490"/>
        <end position="508"/>
    </location>
</feature>
<keyword evidence="8" id="KW-0614">Plasmid</keyword>
<feature type="transmembrane region" description="Helical" evidence="7">
    <location>
        <begin position="75"/>
        <end position="94"/>
    </location>
</feature>
<sequence length="669" mass="75014">MLLLHLTEFESSLVQLLLVFGAMMVLPYFVDPQKSWHRAGLFAIAGLLGLRYAWWRATETLAPPGFTIDFLASGSLLIIEMVALLGSISAFVLMSRFISRSDEADANLRWWVRARPGTPDPRVAILIATYNEDIEVLERTIVGARTLRYANKEVIVLDDGRRDWLRDYCAEQSVRYMIRPDNKGSKAGNINHALQRLAEDPVSPEFIAVLDADFVPHRGFLSRSLALFHDPRVGLVQTPQHFFNPDPIQHNLGLSRSYPDEQRFFFDHMQASRDAWGLAICCGTSSVARWSALQELGGFPTESVTEDFMLTMALQERGWTTVYLNEALTEGLAPEGLKEYVTQRARWCLGLMQIARSRLGPFGRNGLRLRDRWSVIDSVLYWSSSFVFRLAALTFPLLYWFANITVVNAAVPDVISYFAVYYFWTISTQNLLSKGLLVPVFHDVSQTVGALPITRAAFTGLLKPHGHPFSVTAKGGDRSKIVIQWTMMRPFLILFALTVLGLVIGIFSDRFAFYDAGDGKAVVLFWTVYNLLVLAVTMLACVELPRREQHIADEPELALMHLAGGGGDRHIWITSLTRDTVKVRGQKLSIGDRGVVEIPNVGPVEAYVIAVDRDIARLQLLPGDAEREALLVKFHAEDNVPGVGEVSPVNLIRDFLRRLSMIAPAKKPR</sequence>
<accession>A0A291M3H5</accession>
<gene>
    <name evidence="8" type="ORF">CBW24_15360</name>
</gene>
<dbReference type="OrthoDB" id="9806824at2"/>
<feature type="transmembrane region" description="Helical" evidence="7">
    <location>
        <begin position="12"/>
        <end position="30"/>
    </location>
</feature>
<keyword evidence="2" id="KW-0328">Glycosyltransferase</keyword>
<dbReference type="InterPro" id="IPR050321">
    <property type="entry name" value="Glycosyltr_2/OpgH_subfam"/>
</dbReference>
<organism evidence="8 9">
    <name type="scientific">Pacificitalea manganoxidans</name>
    <dbReference type="NCBI Taxonomy" id="1411902"/>
    <lineage>
        <taxon>Bacteria</taxon>
        <taxon>Pseudomonadati</taxon>
        <taxon>Pseudomonadota</taxon>
        <taxon>Alphaproteobacteria</taxon>
        <taxon>Rhodobacterales</taxon>
        <taxon>Paracoccaceae</taxon>
        <taxon>Pacificitalea</taxon>
    </lineage>
</organism>
<name>A0A291M3H5_9RHOB</name>
<dbReference type="PANTHER" id="PTHR43867">
    <property type="entry name" value="CELLULOSE SYNTHASE CATALYTIC SUBUNIT A [UDP-FORMING]"/>
    <property type="match status" value="1"/>
</dbReference>
<dbReference type="EMBL" id="CP021405">
    <property type="protein sequence ID" value="ATI43531.1"/>
    <property type="molecule type" value="Genomic_DNA"/>
</dbReference>
<feature type="transmembrane region" description="Helical" evidence="7">
    <location>
        <begin position="406"/>
        <end position="424"/>
    </location>
</feature>
<feature type="transmembrane region" description="Helical" evidence="7">
    <location>
        <begin position="379"/>
        <end position="400"/>
    </location>
</feature>
<dbReference type="AlphaFoldDB" id="A0A291M3H5"/>
<dbReference type="PANTHER" id="PTHR43867:SF2">
    <property type="entry name" value="CELLULOSE SYNTHASE CATALYTIC SUBUNIT A [UDP-FORMING]"/>
    <property type="match status" value="1"/>
</dbReference>
<keyword evidence="9" id="KW-1185">Reference proteome</keyword>
<feature type="transmembrane region" description="Helical" evidence="7">
    <location>
        <begin position="39"/>
        <end position="55"/>
    </location>
</feature>
<comment type="subcellular location">
    <subcellularLocation>
        <location evidence="1">Membrane</location>
        <topology evidence="1">Multi-pass membrane protein</topology>
    </subcellularLocation>
</comment>
<dbReference type="RefSeq" id="WP_097374292.1">
    <property type="nucleotide sequence ID" value="NZ_CP021405.1"/>
</dbReference>
<evidence type="ECO:0000256" key="2">
    <source>
        <dbReference type="ARBA" id="ARBA00022676"/>
    </source>
</evidence>
<keyword evidence="3" id="KW-0808">Transferase</keyword>
<dbReference type="GO" id="GO:0005886">
    <property type="term" value="C:plasma membrane"/>
    <property type="evidence" value="ECO:0007669"/>
    <property type="project" value="TreeGrafter"/>
</dbReference>
<dbReference type="Proteomes" id="UP000219050">
    <property type="component" value="Plasmid pDY25-A"/>
</dbReference>
<keyword evidence="5 7" id="KW-1133">Transmembrane helix</keyword>
<dbReference type="Gene3D" id="3.90.550.10">
    <property type="entry name" value="Spore Coat Polysaccharide Biosynthesis Protein SpsA, Chain A"/>
    <property type="match status" value="1"/>
</dbReference>
<dbReference type="Pfam" id="PF13641">
    <property type="entry name" value="Glyco_tranf_2_3"/>
    <property type="match status" value="1"/>
</dbReference>
<geneLocation type="plasmid" evidence="9">
    <name>pdy25-a</name>
</geneLocation>